<evidence type="ECO:0000313" key="3">
    <source>
        <dbReference type="Proteomes" id="UP001632038"/>
    </source>
</evidence>
<name>A0ABD3D9P1_9LAMI</name>
<feature type="region of interest" description="Disordered" evidence="1">
    <location>
        <begin position="154"/>
        <end position="173"/>
    </location>
</feature>
<dbReference type="EMBL" id="JAVIJP010000018">
    <property type="protein sequence ID" value="KAL3639043.1"/>
    <property type="molecule type" value="Genomic_DNA"/>
</dbReference>
<accession>A0ABD3D9P1</accession>
<protein>
    <submittedName>
        <fullName evidence="2">Uncharacterized protein</fullName>
    </submittedName>
</protein>
<feature type="region of interest" description="Disordered" evidence="1">
    <location>
        <begin position="28"/>
        <end position="75"/>
    </location>
</feature>
<comment type="caution">
    <text evidence="2">The sequence shown here is derived from an EMBL/GenBank/DDBJ whole genome shotgun (WGS) entry which is preliminary data.</text>
</comment>
<feature type="compositionally biased region" description="Basic and acidic residues" evidence="1">
    <location>
        <begin position="29"/>
        <end position="47"/>
    </location>
</feature>
<evidence type="ECO:0000256" key="1">
    <source>
        <dbReference type="SAM" id="MobiDB-lite"/>
    </source>
</evidence>
<dbReference type="AlphaFoldDB" id="A0ABD3D9P1"/>
<feature type="region of interest" description="Disordered" evidence="1">
    <location>
        <begin position="89"/>
        <end position="135"/>
    </location>
</feature>
<feature type="compositionally biased region" description="Polar residues" evidence="1">
    <location>
        <begin position="115"/>
        <end position="124"/>
    </location>
</feature>
<feature type="compositionally biased region" description="Polar residues" evidence="1">
    <location>
        <begin position="159"/>
        <end position="173"/>
    </location>
</feature>
<organism evidence="2 3">
    <name type="scientific">Castilleja foliolosa</name>
    <dbReference type="NCBI Taxonomy" id="1961234"/>
    <lineage>
        <taxon>Eukaryota</taxon>
        <taxon>Viridiplantae</taxon>
        <taxon>Streptophyta</taxon>
        <taxon>Embryophyta</taxon>
        <taxon>Tracheophyta</taxon>
        <taxon>Spermatophyta</taxon>
        <taxon>Magnoliopsida</taxon>
        <taxon>eudicotyledons</taxon>
        <taxon>Gunneridae</taxon>
        <taxon>Pentapetalae</taxon>
        <taxon>asterids</taxon>
        <taxon>lamiids</taxon>
        <taxon>Lamiales</taxon>
        <taxon>Orobanchaceae</taxon>
        <taxon>Pedicularideae</taxon>
        <taxon>Castillejinae</taxon>
        <taxon>Castilleja</taxon>
    </lineage>
</organism>
<evidence type="ECO:0000313" key="2">
    <source>
        <dbReference type="EMBL" id="KAL3639043.1"/>
    </source>
</evidence>
<dbReference type="Proteomes" id="UP001632038">
    <property type="component" value="Unassembled WGS sequence"/>
</dbReference>
<gene>
    <name evidence="2" type="ORF">CASFOL_016950</name>
</gene>
<reference evidence="3" key="1">
    <citation type="journal article" date="2024" name="IScience">
        <title>Strigolactones Initiate the Formation of Haustorium-like Structures in Castilleja.</title>
        <authorList>
            <person name="Buerger M."/>
            <person name="Peterson D."/>
            <person name="Chory J."/>
        </authorList>
    </citation>
    <scope>NUCLEOTIDE SEQUENCE [LARGE SCALE GENOMIC DNA]</scope>
</reference>
<dbReference type="PANTHER" id="PTHR34660:SF7">
    <property type="entry name" value="DNA LIGASE-LIKE PROTEIN"/>
    <property type="match status" value="1"/>
</dbReference>
<proteinExistence type="predicted"/>
<keyword evidence="3" id="KW-1185">Reference proteome</keyword>
<dbReference type="PANTHER" id="PTHR34660">
    <property type="entry name" value="MYB-LIKE PROTEIN X"/>
    <property type="match status" value="1"/>
</dbReference>
<sequence>MSRCFPYPPPGYALNRASKDALIESIKFQNERVKSKEQKKEKKEAKKEKRKEKKDKKSQIPGNPHPHVVQKQFTDNSWAETKSDFLFKGNKAVPEQLEQSGLTEEHSKPMCVRAPSTSSDSTENSNKRKRHSSPLDLTSVQAGKKIIRLKLPLKKQKTTDAPATEQQPCSTSGRSNVIIQNKDTICSRNVREQICSTSHPTEAFVVPKPPKKPTNKVLTPMERAELQYQSLMDNLVPLRPLDDDDNLDWLFKGTNRESSAEKKLTTPCNISWGLWPKAQYLKEVDVYALPYSVPF</sequence>